<dbReference type="PROSITE" id="PS00107">
    <property type="entry name" value="PROTEIN_KINASE_ATP"/>
    <property type="match status" value="1"/>
</dbReference>
<keyword evidence="3" id="KW-0418">Kinase</keyword>
<evidence type="ECO:0000313" key="4">
    <source>
        <dbReference type="Proteomes" id="UP000295832"/>
    </source>
</evidence>
<dbReference type="InterPro" id="IPR017441">
    <property type="entry name" value="Protein_kinase_ATP_BS"/>
</dbReference>
<name>A0A4V3GYE8_9FIRM</name>
<keyword evidence="4" id="KW-1185">Reference proteome</keyword>
<dbReference type="Pfam" id="PF00069">
    <property type="entry name" value="Pkinase"/>
    <property type="match status" value="1"/>
</dbReference>
<dbReference type="RefSeq" id="WP_134115837.1">
    <property type="nucleotide sequence ID" value="NZ_SOEG01000007.1"/>
</dbReference>
<reference evidence="3 4" key="1">
    <citation type="submission" date="2019-03" db="EMBL/GenBank/DDBJ databases">
        <title>Subsurface microbial communities from deep shales in Ohio and West Virginia, USA.</title>
        <authorList>
            <person name="Wrighton K."/>
        </authorList>
    </citation>
    <scope>NUCLEOTIDE SEQUENCE [LARGE SCALE GENOMIC DNA]</scope>
    <source>
        <strain evidence="3 4">MSL 6dP</strain>
    </source>
</reference>
<keyword evidence="1" id="KW-0547">Nucleotide-binding</keyword>
<sequence length="227" mass="26331">MEEDRLKNYEIKPRPIGKGCYSYVYFAKDTLNQRKVAIKKLFDVGMGKKEALIMKKYGVSPFLPEIYESFTIENKFYIVMEWCSGRRIGHWNFHSKGRKFGRKKATLITINLLKALEKIHNIGFTHCDLLPKNVLIEDDNPNKVKLIDFGLAKPITKSSLYGDLHNAALMCIYLINGVVSRQLVDDLKTIDKPLKEVLYKSFHSDITKRYQSTKEFIEALTPLQEDF</sequence>
<dbReference type="InterPro" id="IPR011009">
    <property type="entry name" value="Kinase-like_dom_sf"/>
</dbReference>
<keyword evidence="1" id="KW-0067">ATP-binding</keyword>
<evidence type="ECO:0000313" key="3">
    <source>
        <dbReference type="EMBL" id="TDX52354.1"/>
    </source>
</evidence>
<dbReference type="AlphaFoldDB" id="A0A4V3GYE8"/>
<dbReference type="PANTHER" id="PTHR44167">
    <property type="entry name" value="OVARIAN-SPECIFIC SERINE/THREONINE-PROTEIN KINASE LOK-RELATED"/>
    <property type="match status" value="1"/>
</dbReference>
<dbReference type="GO" id="GO:0005524">
    <property type="term" value="F:ATP binding"/>
    <property type="evidence" value="ECO:0007669"/>
    <property type="project" value="UniProtKB-UniRule"/>
</dbReference>
<dbReference type="InterPro" id="IPR000719">
    <property type="entry name" value="Prot_kinase_dom"/>
</dbReference>
<accession>A0A4V3GYE8</accession>
<dbReference type="PANTHER" id="PTHR44167:SF24">
    <property type="entry name" value="SERINE_THREONINE-PROTEIN KINASE CHK2"/>
    <property type="match status" value="1"/>
</dbReference>
<dbReference type="Gene3D" id="1.10.510.10">
    <property type="entry name" value="Transferase(Phosphotransferase) domain 1"/>
    <property type="match status" value="1"/>
</dbReference>
<dbReference type="SUPFAM" id="SSF56112">
    <property type="entry name" value="Protein kinase-like (PK-like)"/>
    <property type="match status" value="1"/>
</dbReference>
<dbReference type="GO" id="GO:0004672">
    <property type="term" value="F:protein kinase activity"/>
    <property type="evidence" value="ECO:0007669"/>
    <property type="project" value="InterPro"/>
</dbReference>
<dbReference type="Proteomes" id="UP000295832">
    <property type="component" value="Unassembled WGS sequence"/>
</dbReference>
<protein>
    <submittedName>
        <fullName evidence="3">Serine/threonine-protein kinase</fullName>
    </submittedName>
</protein>
<feature type="domain" description="Protein kinase" evidence="2">
    <location>
        <begin position="10"/>
        <end position="227"/>
    </location>
</feature>
<comment type="caution">
    <text evidence="3">The sequence shown here is derived from an EMBL/GenBank/DDBJ whole genome shotgun (WGS) entry which is preliminary data.</text>
</comment>
<feature type="binding site" evidence="1">
    <location>
        <position position="40"/>
    </location>
    <ligand>
        <name>ATP</name>
        <dbReference type="ChEBI" id="CHEBI:30616"/>
    </ligand>
</feature>
<gene>
    <name evidence="3" type="ORF">C7959_10762</name>
</gene>
<evidence type="ECO:0000256" key="1">
    <source>
        <dbReference type="PROSITE-ProRule" id="PRU10141"/>
    </source>
</evidence>
<dbReference type="PROSITE" id="PS50011">
    <property type="entry name" value="PROTEIN_KINASE_DOM"/>
    <property type="match status" value="1"/>
</dbReference>
<dbReference type="EMBL" id="SOEG01000007">
    <property type="protein sequence ID" value="TDX52354.1"/>
    <property type="molecule type" value="Genomic_DNA"/>
</dbReference>
<proteinExistence type="predicted"/>
<organism evidence="3 4">
    <name type="scientific">Orenia marismortui</name>
    <dbReference type="NCBI Taxonomy" id="46469"/>
    <lineage>
        <taxon>Bacteria</taxon>
        <taxon>Bacillati</taxon>
        <taxon>Bacillota</taxon>
        <taxon>Clostridia</taxon>
        <taxon>Halanaerobiales</taxon>
        <taxon>Halobacteroidaceae</taxon>
        <taxon>Orenia</taxon>
    </lineage>
</organism>
<evidence type="ECO:0000259" key="2">
    <source>
        <dbReference type="PROSITE" id="PS50011"/>
    </source>
</evidence>
<keyword evidence="3" id="KW-0808">Transferase</keyword>